<evidence type="ECO:0000313" key="2">
    <source>
        <dbReference type="Proteomes" id="UP000664417"/>
    </source>
</evidence>
<keyword evidence="2" id="KW-1185">Reference proteome</keyword>
<gene>
    <name evidence="1" type="ORF">J3U88_33325</name>
</gene>
<proteinExistence type="predicted"/>
<dbReference type="Proteomes" id="UP000664417">
    <property type="component" value="Unassembled WGS sequence"/>
</dbReference>
<name>A0A8J7QLK3_9BACT</name>
<reference evidence="1" key="1">
    <citation type="submission" date="2021-03" db="EMBL/GenBank/DDBJ databases">
        <authorList>
            <person name="Wang G."/>
        </authorList>
    </citation>
    <scope>NUCLEOTIDE SEQUENCE</scope>
    <source>
        <strain evidence="1">KCTC 12899</strain>
    </source>
</reference>
<sequence>MNVLYWTMASLCLLLGPAGDSFQTKTEELVPEWGYSYIRYNFDHDDRSIPLTIHKDTGCILILSRPYDDAWSSDANGNATGAFYKYAQWGTTPSGAPDFKKLIISNVNKTKTTQNLFLLFGDHVLEITLDQTDEYQLADRRVVFELLGGEPKPIQKRPVPPAPSKPDELLPYLAKLASPDNRHIAVPHGRLTYQFEKAPFFFYFTPLEGAPDVEILELTRGKRSGKHFQYEIPLSPELNRDLGRSTFQSFQNFELDKGERLYLRIKVKGERSAKPVRLKKPRRS</sequence>
<organism evidence="1 2">
    <name type="scientific">Acanthopleuribacter pedis</name>
    <dbReference type="NCBI Taxonomy" id="442870"/>
    <lineage>
        <taxon>Bacteria</taxon>
        <taxon>Pseudomonadati</taxon>
        <taxon>Acidobacteriota</taxon>
        <taxon>Holophagae</taxon>
        <taxon>Acanthopleuribacterales</taxon>
        <taxon>Acanthopleuribacteraceae</taxon>
        <taxon>Acanthopleuribacter</taxon>
    </lineage>
</organism>
<accession>A0A8J7QLK3</accession>
<dbReference type="AlphaFoldDB" id="A0A8J7QLK3"/>
<evidence type="ECO:0000313" key="1">
    <source>
        <dbReference type="EMBL" id="MBO1323396.1"/>
    </source>
</evidence>
<comment type="caution">
    <text evidence="1">The sequence shown here is derived from an EMBL/GenBank/DDBJ whole genome shotgun (WGS) entry which is preliminary data.</text>
</comment>
<protein>
    <submittedName>
        <fullName evidence="1">Uncharacterized protein</fullName>
    </submittedName>
</protein>
<dbReference type="EMBL" id="JAFREP010000063">
    <property type="protein sequence ID" value="MBO1323396.1"/>
    <property type="molecule type" value="Genomic_DNA"/>
</dbReference>
<dbReference type="RefSeq" id="WP_207863549.1">
    <property type="nucleotide sequence ID" value="NZ_JAFREP010000063.1"/>
</dbReference>